<dbReference type="Pfam" id="PF17829">
    <property type="entry name" value="GH115_C"/>
    <property type="match status" value="1"/>
</dbReference>
<evidence type="ECO:0000256" key="1">
    <source>
        <dbReference type="ARBA" id="ARBA00022801"/>
    </source>
</evidence>
<dbReference type="AlphaFoldDB" id="A0A8S8ZZX9"/>
<dbReference type="PANTHER" id="PTHR37842">
    <property type="match status" value="1"/>
</dbReference>
<dbReference type="InterPro" id="IPR042301">
    <property type="entry name" value="GH115_sf"/>
</dbReference>
<reference evidence="4 5" key="1">
    <citation type="submission" date="2017-07" db="EMBL/GenBank/DDBJ databases">
        <title>Genome sequence of the Sordaria macrospora wild type strain R19027.</title>
        <authorList>
            <person name="Nowrousian M."/>
            <person name="Teichert I."/>
            <person name="Kueck U."/>
        </authorList>
    </citation>
    <scope>NUCLEOTIDE SEQUENCE [LARGE SCALE GENOMIC DNA]</scope>
    <source>
        <strain evidence="4 5">R19027</strain>
        <tissue evidence="4">Mycelium</tissue>
    </source>
</reference>
<dbReference type="GO" id="GO:0016787">
    <property type="term" value="F:hydrolase activity"/>
    <property type="evidence" value="ECO:0007669"/>
    <property type="project" value="UniProtKB-KW"/>
</dbReference>
<protein>
    <recommendedName>
        <fullName evidence="3">Gylcosyl hydrolase 115 C-terminal domain-containing protein</fullName>
    </recommendedName>
</protein>
<feature type="domain" description="Gylcosyl hydrolase 115 C-terminal" evidence="3">
    <location>
        <begin position="804"/>
        <end position="975"/>
    </location>
</feature>
<keyword evidence="1" id="KW-0378">Hydrolase</keyword>
<dbReference type="EMBL" id="NMPR01000026">
    <property type="protein sequence ID" value="KAA8634151.1"/>
    <property type="molecule type" value="Genomic_DNA"/>
</dbReference>
<sequence>MMTLIRLFTFALASLCFAISAEAYQKKPSPFTFSSTPNGLQLGGPDLAPEIRVAPDDLPGVIRVANDLAVDFGKVLGTNATVIKADWKSTASSKPSKPVIIIGTVGRSTLIDGLVASKKLDTTTLVSKWESFSYQVIQNPWDGQETAFAIVGSDLRGSVFGAYDVAEKIGVSPWYWWADVPPTKRQYIWASDLTYTEGPPSVKYRGVFLNDESPGLTSWGHAKFKDSQYGSPFVTDFYKRIFELVLRMKGNYVWPAMWSSMFYLDDAKNGPTATEYGIFMGTSHHEPMARADKEQSRFLKGSWDWKSNKGGVQSFMQEGANRSKNWSTIYTLGMRGSGDAASATLTAAALEEVIAWQQSALTKALGKPLPQIPQAWVMYKEVPGYWQKGMKVSDDVTLLWSDDNRGNIRRIPIGNEPNRSGGSGMYYHFDYVGDPRNYKWINTIQLQKTWEQMTLAYDRGIENIWIANVGDLKALELPTAHFMALAWDRESFQAADSIQAWLTDWSSRQFGGAVAEATSNIMSTYGKLTARMKYEDLSRTPFYFNTVNYDEAELNYQEWVDLLAEAQAVHDSLPSDVQVAFFEMVLHPVLAGKTVFEIYTKVAMGSKYANEHRTSANQLAKEVQTAFSADSSITKRYHTLLNGKWDKILSQNHIGYNNWQEPGSQTLPKLSYTTSAAKNALMGVTAQGNTAPFPTTSKLSLLPLSPFIPKGVDRWVEIYTRDNGTFSYKITSSASYINITNPQGKLTAPGGSSDARSLITVDWASAPSGSSAATLTISNVDSPSTVATVTVPLDNEAIPSDFRGHVEYAGAVSIEAEHFSSPPASSAEYIIVPNYGRTLSGVKLPPKTPSQPAGGKGHVLVYPFYTFTAASTATLTVYLSPSENANPNSPNKYSFSVDGASLATVQPVPMGDGSKQPAGWAEAVIQNAYVSKQSLGKLAKGRHELRLWLLEPTMVVTKLVVDVGGLKSSLMGPPESVWVV</sequence>
<dbReference type="Gene3D" id="3.20.20.520">
    <property type="entry name" value="Glycosyl hydrolase family 115"/>
    <property type="match status" value="1"/>
</dbReference>
<organism evidence="4 5">
    <name type="scientific">Sordaria macrospora</name>
    <dbReference type="NCBI Taxonomy" id="5147"/>
    <lineage>
        <taxon>Eukaryota</taxon>
        <taxon>Fungi</taxon>
        <taxon>Dikarya</taxon>
        <taxon>Ascomycota</taxon>
        <taxon>Pezizomycotina</taxon>
        <taxon>Sordariomycetes</taxon>
        <taxon>Sordariomycetidae</taxon>
        <taxon>Sordariales</taxon>
        <taxon>Sordariaceae</taxon>
        <taxon>Sordaria</taxon>
    </lineage>
</organism>
<evidence type="ECO:0000256" key="2">
    <source>
        <dbReference type="SAM" id="SignalP"/>
    </source>
</evidence>
<dbReference type="PANTHER" id="PTHR37842:SF2">
    <property type="entry name" value="GYLCOSYL HYDROLASE 115 C-TERMINAL DOMAIN-CONTAINING PROTEIN"/>
    <property type="match status" value="1"/>
</dbReference>
<dbReference type="Pfam" id="PF15979">
    <property type="entry name" value="Glyco_hydro_115"/>
    <property type="match status" value="1"/>
</dbReference>
<dbReference type="Gene3D" id="3.30.379.10">
    <property type="entry name" value="Chitobiase/beta-hexosaminidase domain 2-like"/>
    <property type="match status" value="1"/>
</dbReference>
<keyword evidence="2" id="KW-0732">Signal</keyword>
<dbReference type="OMA" id="QTWVLYK"/>
<evidence type="ECO:0000313" key="5">
    <source>
        <dbReference type="Proteomes" id="UP000433876"/>
    </source>
</evidence>
<gene>
    <name evidence="4" type="ORF">SMACR_07023</name>
</gene>
<dbReference type="VEuPathDB" id="FungiDB:SMAC_07023"/>
<dbReference type="InterPro" id="IPR029018">
    <property type="entry name" value="Hex-like_dom2"/>
</dbReference>
<dbReference type="Gene3D" id="2.60.120.1620">
    <property type="match status" value="1"/>
</dbReference>
<evidence type="ECO:0000259" key="3">
    <source>
        <dbReference type="Pfam" id="PF17829"/>
    </source>
</evidence>
<accession>A0A8S8ZZX9</accession>
<name>A0A8S8ZZX9_SORMA</name>
<dbReference type="Proteomes" id="UP000433876">
    <property type="component" value="Unassembled WGS sequence"/>
</dbReference>
<comment type="caution">
    <text evidence="4">The sequence shown here is derived from an EMBL/GenBank/DDBJ whole genome shotgun (WGS) entry which is preliminary data.</text>
</comment>
<proteinExistence type="predicted"/>
<feature type="chain" id="PRO_5035827444" description="Gylcosyl hydrolase 115 C-terminal domain-containing protein" evidence="2">
    <location>
        <begin position="24"/>
        <end position="980"/>
    </location>
</feature>
<dbReference type="InterPro" id="IPR041437">
    <property type="entry name" value="GH115_C"/>
</dbReference>
<evidence type="ECO:0000313" key="4">
    <source>
        <dbReference type="EMBL" id="KAA8634151.1"/>
    </source>
</evidence>
<dbReference type="InterPro" id="IPR031924">
    <property type="entry name" value="GH115"/>
</dbReference>
<feature type="signal peptide" evidence="2">
    <location>
        <begin position="1"/>
        <end position="23"/>
    </location>
</feature>
<dbReference type="Gene3D" id="1.20.58.2150">
    <property type="match status" value="1"/>
</dbReference>